<organism evidence="1 2">
    <name type="scientific">Phlebiopsis gigantea (strain 11061_1 CR5-6)</name>
    <name type="common">White-rot fungus</name>
    <name type="synonym">Peniophora gigantea</name>
    <dbReference type="NCBI Taxonomy" id="745531"/>
    <lineage>
        <taxon>Eukaryota</taxon>
        <taxon>Fungi</taxon>
        <taxon>Dikarya</taxon>
        <taxon>Basidiomycota</taxon>
        <taxon>Agaricomycotina</taxon>
        <taxon>Agaricomycetes</taxon>
        <taxon>Polyporales</taxon>
        <taxon>Phanerochaetaceae</taxon>
        <taxon>Phlebiopsis</taxon>
    </lineage>
</organism>
<name>A0A0C3S3L6_PHLG1</name>
<dbReference type="EMBL" id="KN840572">
    <property type="protein sequence ID" value="KIP04482.1"/>
    <property type="molecule type" value="Genomic_DNA"/>
</dbReference>
<sequence>MVAQQFCPALTLPSKHLVIILGHSAQGHPYPRHTLDITHTRLPQRPFPTACLQSLLRVTSTAAGPLWRGRGLAITERTRTFGESGIKLGEEAMRHLTKVHDFLSVDRCKFRRKARCSRCVSLRAAYTRANSLLFRSRVKHDIIPLITGIINSFLTTRQLLTAEAQASNSHREIKSSAIDLQALDTLCAQQSISKR</sequence>
<accession>A0A0C3S3L6</accession>
<dbReference type="AlphaFoldDB" id="A0A0C3S3L6"/>
<dbReference type="HOGENOM" id="CLU_1396810_0_0_1"/>
<protein>
    <submittedName>
        <fullName evidence="1">Uncharacterized protein</fullName>
    </submittedName>
</protein>
<reference evidence="1 2" key="1">
    <citation type="journal article" date="2014" name="PLoS Genet.">
        <title>Analysis of the Phlebiopsis gigantea genome, transcriptome and secretome provides insight into its pioneer colonization strategies of wood.</title>
        <authorList>
            <person name="Hori C."/>
            <person name="Ishida T."/>
            <person name="Igarashi K."/>
            <person name="Samejima M."/>
            <person name="Suzuki H."/>
            <person name="Master E."/>
            <person name="Ferreira P."/>
            <person name="Ruiz-Duenas F.J."/>
            <person name="Held B."/>
            <person name="Canessa P."/>
            <person name="Larrondo L.F."/>
            <person name="Schmoll M."/>
            <person name="Druzhinina I.S."/>
            <person name="Kubicek C.P."/>
            <person name="Gaskell J.A."/>
            <person name="Kersten P."/>
            <person name="St John F."/>
            <person name="Glasner J."/>
            <person name="Sabat G."/>
            <person name="Splinter BonDurant S."/>
            <person name="Syed K."/>
            <person name="Yadav J."/>
            <person name="Mgbeahuruike A.C."/>
            <person name="Kovalchuk A."/>
            <person name="Asiegbu F.O."/>
            <person name="Lackner G."/>
            <person name="Hoffmeister D."/>
            <person name="Rencoret J."/>
            <person name="Gutierrez A."/>
            <person name="Sun H."/>
            <person name="Lindquist E."/>
            <person name="Barry K."/>
            <person name="Riley R."/>
            <person name="Grigoriev I.V."/>
            <person name="Henrissat B."/>
            <person name="Kues U."/>
            <person name="Berka R.M."/>
            <person name="Martinez A.T."/>
            <person name="Covert S.F."/>
            <person name="Blanchette R.A."/>
            <person name="Cullen D."/>
        </authorList>
    </citation>
    <scope>NUCLEOTIDE SEQUENCE [LARGE SCALE GENOMIC DNA]</scope>
    <source>
        <strain evidence="1 2">11061_1 CR5-6</strain>
    </source>
</reference>
<proteinExistence type="predicted"/>
<gene>
    <name evidence="1" type="ORF">PHLGIDRAFT_191917</name>
</gene>
<evidence type="ECO:0000313" key="2">
    <source>
        <dbReference type="Proteomes" id="UP000053257"/>
    </source>
</evidence>
<evidence type="ECO:0000313" key="1">
    <source>
        <dbReference type="EMBL" id="KIP04482.1"/>
    </source>
</evidence>
<dbReference type="Proteomes" id="UP000053257">
    <property type="component" value="Unassembled WGS sequence"/>
</dbReference>
<keyword evidence="2" id="KW-1185">Reference proteome</keyword>